<dbReference type="EMBL" id="BAAACF010000012">
    <property type="protein sequence ID" value="GAA0730831.1"/>
    <property type="molecule type" value="Genomic_DNA"/>
</dbReference>
<dbReference type="SUPFAM" id="SSF55031">
    <property type="entry name" value="Bacterial exopeptidase dimerisation domain"/>
    <property type="match status" value="1"/>
</dbReference>
<proteinExistence type="inferred from homology"/>
<evidence type="ECO:0000313" key="11">
    <source>
        <dbReference type="EMBL" id="GAA0730831.1"/>
    </source>
</evidence>
<feature type="binding site" evidence="9">
    <location>
        <position position="139"/>
    </location>
    <ligand>
        <name>Zn(2+)</name>
        <dbReference type="ChEBI" id="CHEBI:29105"/>
        <label>2</label>
    </ligand>
</feature>
<evidence type="ECO:0000256" key="5">
    <source>
        <dbReference type="ARBA" id="ARBA00022723"/>
    </source>
</evidence>
<dbReference type="PROSITE" id="PS00759">
    <property type="entry name" value="ARGE_DAPE_CPG2_2"/>
    <property type="match status" value="1"/>
</dbReference>
<dbReference type="PIRSF" id="PIRSF037215">
    <property type="entry name" value="Peptidase_M20B"/>
    <property type="match status" value="1"/>
</dbReference>
<dbReference type="NCBIfam" id="NF003976">
    <property type="entry name" value="PRK05469.1"/>
    <property type="match status" value="1"/>
</dbReference>
<comment type="subcellular location">
    <subcellularLocation>
        <location evidence="9">Cytoplasm</location>
    </subcellularLocation>
</comment>
<dbReference type="InterPro" id="IPR011650">
    <property type="entry name" value="Peptidase_M20_dimer"/>
</dbReference>
<comment type="catalytic activity">
    <reaction evidence="1 9">
        <text>Release of the N-terminal residue from a tripeptide.</text>
        <dbReference type="EC" id="3.4.11.4"/>
    </reaction>
</comment>
<dbReference type="InterPro" id="IPR010161">
    <property type="entry name" value="Peptidase_M20B"/>
</dbReference>
<dbReference type="NCBIfam" id="NF009920">
    <property type="entry name" value="PRK13381.1"/>
    <property type="match status" value="1"/>
</dbReference>
<evidence type="ECO:0000256" key="1">
    <source>
        <dbReference type="ARBA" id="ARBA00000870"/>
    </source>
</evidence>
<evidence type="ECO:0000256" key="9">
    <source>
        <dbReference type="HAMAP-Rule" id="MF_00550"/>
    </source>
</evidence>
<dbReference type="Pfam" id="PF01546">
    <property type="entry name" value="Peptidase_M20"/>
    <property type="match status" value="1"/>
</dbReference>
<feature type="active site" evidence="9">
    <location>
        <position position="80"/>
    </location>
</feature>
<keyword evidence="4 9" id="KW-0645">Protease</keyword>
<dbReference type="InterPro" id="IPR001261">
    <property type="entry name" value="ArgE/DapE_CS"/>
</dbReference>
<dbReference type="PROSITE" id="PS00758">
    <property type="entry name" value="ARGE_DAPE_CPG2_1"/>
    <property type="match status" value="1"/>
</dbReference>
<evidence type="ECO:0000313" key="12">
    <source>
        <dbReference type="Proteomes" id="UP001500339"/>
    </source>
</evidence>
<dbReference type="PANTHER" id="PTHR42994">
    <property type="entry name" value="PEPTIDASE T"/>
    <property type="match status" value="1"/>
</dbReference>
<keyword evidence="8 9" id="KW-0482">Metalloprotease</keyword>
<evidence type="ECO:0000256" key="7">
    <source>
        <dbReference type="ARBA" id="ARBA00022833"/>
    </source>
</evidence>
<name>A0ABP3UFP7_9CLOT</name>
<keyword evidence="9" id="KW-0963">Cytoplasm</keyword>
<dbReference type="InterPro" id="IPR002933">
    <property type="entry name" value="Peptidase_M20"/>
</dbReference>
<evidence type="ECO:0000256" key="8">
    <source>
        <dbReference type="ARBA" id="ARBA00023049"/>
    </source>
</evidence>
<dbReference type="Gene3D" id="3.40.630.10">
    <property type="entry name" value="Zn peptidases"/>
    <property type="match status" value="1"/>
</dbReference>
<keyword evidence="6 9" id="KW-0378">Hydrolase</keyword>
<comment type="cofactor">
    <cofactor evidence="9">
        <name>Zn(2+)</name>
        <dbReference type="ChEBI" id="CHEBI:29105"/>
    </cofactor>
    <text evidence="9">Binds 2 Zn(2+) ions per subunit.</text>
</comment>
<dbReference type="EC" id="3.4.11.4" evidence="9"/>
<evidence type="ECO:0000256" key="6">
    <source>
        <dbReference type="ARBA" id="ARBA00022801"/>
    </source>
</evidence>
<feature type="binding site" evidence="9">
    <location>
        <position position="378"/>
    </location>
    <ligand>
        <name>Zn(2+)</name>
        <dbReference type="ChEBI" id="CHEBI:29105"/>
        <label>2</label>
    </ligand>
</feature>
<sequence>MNNVVEKFLKYVKYNTKSDENSNTYPSTSGQLVLAKELEKELKEIGLSNVQLDEYGYVFGELPSNIEKEVPTVGFIAHMDTSPDLSGENVTAKIVENYDGGDISLNKDVILSPQDSPELKNYIGKTLITTDGTTLLGADNKAGIAEIVAALEHLCKNPTIPHGKILVAFTPDEEVGEGTKYFDLNKFKADFAYTIDGGPLGELEYENFNAAGAEIVIKGRNFHPGAAKNKMINSMKIATELINSLPKEEAPEHTEGYEGFYHLTSMVGEVEETKLSYIIRDFHKESFQEKKDNLENIVKNLNNKYGEGTLTLEIKDQYYNMREKIEPVKYIVDIAYKAMEETGVTPQVLPIRGGTDGARLSFMGLPTPNIFTGGHNFHGRFEYIPTFAMDKAVEVILKIVELTSKI</sequence>
<dbReference type="Proteomes" id="UP001500339">
    <property type="component" value="Unassembled WGS sequence"/>
</dbReference>
<comment type="function">
    <text evidence="9">Cleaves the N-terminal amino acid of tripeptides.</text>
</comment>
<evidence type="ECO:0000256" key="4">
    <source>
        <dbReference type="ARBA" id="ARBA00022670"/>
    </source>
</evidence>
<protein>
    <recommendedName>
        <fullName evidence="9">Peptidase T</fullName>
        <ecNumber evidence="9">3.4.11.4</ecNumber>
    </recommendedName>
    <alternativeName>
        <fullName evidence="9">Aminotripeptidase</fullName>
        <shortName evidence="9">Tripeptidase</shortName>
    </alternativeName>
    <alternativeName>
        <fullName evidence="9">Tripeptide aminopeptidase</fullName>
    </alternativeName>
</protein>
<dbReference type="Gene3D" id="3.30.70.360">
    <property type="match status" value="1"/>
</dbReference>
<dbReference type="PANTHER" id="PTHR42994:SF1">
    <property type="entry name" value="PEPTIDASE T"/>
    <property type="match status" value="1"/>
</dbReference>
<dbReference type="Pfam" id="PF07687">
    <property type="entry name" value="M20_dimer"/>
    <property type="match status" value="1"/>
</dbReference>
<dbReference type="CDD" id="cd03892">
    <property type="entry name" value="M20_peptT"/>
    <property type="match status" value="1"/>
</dbReference>
<accession>A0ABP3UFP7</accession>
<keyword evidence="3 9" id="KW-0031">Aminopeptidase</keyword>
<organism evidence="11 12">
    <name type="scientific">Clostridium malenominatum</name>
    <dbReference type="NCBI Taxonomy" id="1539"/>
    <lineage>
        <taxon>Bacteria</taxon>
        <taxon>Bacillati</taxon>
        <taxon>Bacillota</taxon>
        <taxon>Clostridia</taxon>
        <taxon>Eubacteriales</taxon>
        <taxon>Clostridiaceae</taxon>
        <taxon>Clostridium</taxon>
    </lineage>
</organism>
<evidence type="ECO:0000256" key="2">
    <source>
        <dbReference type="ARBA" id="ARBA00009692"/>
    </source>
</evidence>
<comment type="similarity">
    <text evidence="2 9">Belongs to the peptidase M20B family.</text>
</comment>
<comment type="caution">
    <text evidence="11">The sequence shown here is derived from an EMBL/GenBank/DDBJ whole genome shotgun (WGS) entry which is preliminary data.</text>
</comment>
<keyword evidence="12" id="KW-1185">Reference proteome</keyword>
<feature type="binding site" evidence="9">
    <location>
        <position position="78"/>
    </location>
    <ligand>
        <name>Zn(2+)</name>
        <dbReference type="ChEBI" id="CHEBI:29105"/>
        <label>1</label>
    </ligand>
</feature>
<dbReference type="NCBIfam" id="TIGR01882">
    <property type="entry name" value="peptidase-T"/>
    <property type="match status" value="1"/>
</dbReference>
<dbReference type="HAMAP" id="MF_00550">
    <property type="entry name" value="Aminopeptidase_M20"/>
    <property type="match status" value="1"/>
</dbReference>
<feature type="active site" description="Proton acceptor" evidence="9">
    <location>
        <position position="173"/>
    </location>
</feature>
<feature type="domain" description="Peptidase M20 dimerisation" evidence="10">
    <location>
        <begin position="205"/>
        <end position="306"/>
    </location>
</feature>
<evidence type="ECO:0000259" key="10">
    <source>
        <dbReference type="Pfam" id="PF07687"/>
    </source>
</evidence>
<dbReference type="InterPro" id="IPR036264">
    <property type="entry name" value="Bact_exopeptidase_dim_dom"/>
</dbReference>
<dbReference type="SUPFAM" id="SSF53187">
    <property type="entry name" value="Zn-dependent exopeptidases"/>
    <property type="match status" value="1"/>
</dbReference>
<keyword evidence="5 9" id="KW-0479">Metal-binding</keyword>
<feature type="binding site" evidence="9">
    <location>
        <position position="196"/>
    </location>
    <ligand>
        <name>Zn(2+)</name>
        <dbReference type="ChEBI" id="CHEBI:29105"/>
        <label>1</label>
    </ligand>
</feature>
<feature type="binding site" evidence="9">
    <location>
        <position position="139"/>
    </location>
    <ligand>
        <name>Zn(2+)</name>
        <dbReference type="ChEBI" id="CHEBI:29105"/>
        <label>1</label>
    </ligand>
</feature>
<keyword evidence="7 9" id="KW-0862">Zinc</keyword>
<evidence type="ECO:0000256" key="3">
    <source>
        <dbReference type="ARBA" id="ARBA00022438"/>
    </source>
</evidence>
<dbReference type="RefSeq" id="WP_343771441.1">
    <property type="nucleotide sequence ID" value="NZ_BAAACF010000012.1"/>
</dbReference>
<feature type="binding site" evidence="9">
    <location>
        <position position="174"/>
    </location>
    <ligand>
        <name>Zn(2+)</name>
        <dbReference type="ChEBI" id="CHEBI:29105"/>
        <label>2</label>
    </ligand>
</feature>
<gene>
    <name evidence="9 11" type="primary">pepT</name>
    <name evidence="11" type="ORF">GCM10008905_32600</name>
</gene>
<reference evidence="12" key="1">
    <citation type="journal article" date="2019" name="Int. J. Syst. Evol. Microbiol.">
        <title>The Global Catalogue of Microorganisms (GCM) 10K type strain sequencing project: providing services to taxonomists for standard genome sequencing and annotation.</title>
        <authorList>
            <consortium name="The Broad Institute Genomics Platform"/>
            <consortium name="The Broad Institute Genome Sequencing Center for Infectious Disease"/>
            <person name="Wu L."/>
            <person name="Ma J."/>
        </authorList>
    </citation>
    <scope>NUCLEOTIDE SEQUENCE [LARGE SCALE GENOMIC DNA]</scope>
    <source>
        <strain evidence="12">JCM 1405</strain>
    </source>
</reference>